<keyword evidence="3" id="KW-0540">Nuclease</keyword>
<keyword evidence="4" id="KW-1185">Reference proteome</keyword>
<dbReference type="InterPro" id="IPR000055">
    <property type="entry name" value="Restrct_endonuc_typeI_TRD"/>
</dbReference>
<dbReference type="Proteomes" id="UP000683429">
    <property type="component" value="Chromosome"/>
</dbReference>
<keyword evidence="3" id="KW-0255">Endonuclease</keyword>
<feature type="coiled-coil region" evidence="1">
    <location>
        <begin position="180"/>
        <end position="207"/>
    </location>
</feature>
<gene>
    <name evidence="3" type="ORF">KP014_06990</name>
</gene>
<evidence type="ECO:0000259" key="2">
    <source>
        <dbReference type="Pfam" id="PF01420"/>
    </source>
</evidence>
<name>A0ABX8HIR1_9BACL</name>
<proteinExistence type="predicted"/>
<accession>A0ABX8HIR1</accession>
<organism evidence="3 4">
    <name type="scientific">Paenibacillus sophorae</name>
    <dbReference type="NCBI Taxonomy" id="1333845"/>
    <lineage>
        <taxon>Bacteria</taxon>
        <taxon>Bacillati</taxon>
        <taxon>Bacillota</taxon>
        <taxon>Bacilli</taxon>
        <taxon>Bacillales</taxon>
        <taxon>Paenibacillaceae</taxon>
        <taxon>Paenibacillus</taxon>
    </lineage>
</organism>
<dbReference type="Pfam" id="PF01420">
    <property type="entry name" value="Methylase_S"/>
    <property type="match status" value="1"/>
</dbReference>
<protein>
    <submittedName>
        <fullName evidence="3">Restriction endonuclease subunit S</fullName>
        <ecNumber evidence="3">3.1.21.-</ecNumber>
    </submittedName>
</protein>
<dbReference type="EC" id="3.1.21.-" evidence="3"/>
<dbReference type="InterPro" id="IPR052021">
    <property type="entry name" value="Type-I_RS_S_subunit"/>
</dbReference>
<evidence type="ECO:0000313" key="3">
    <source>
        <dbReference type="EMBL" id="QWU18204.1"/>
    </source>
</evidence>
<dbReference type="GO" id="GO:0004519">
    <property type="term" value="F:endonuclease activity"/>
    <property type="evidence" value="ECO:0007669"/>
    <property type="project" value="UniProtKB-KW"/>
</dbReference>
<feature type="domain" description="Type I restriction modification DNA specificity" evidence="2">
    <location>
        <begin position="20"/>
        <end position="198"/>
    </location>
</feature>
<keyword evidence="3" id="KW-0378">Hydrolase</keyword>
<dbReference type="EMBL" id="CP076607">
    <property type="protein sequence ID" value="QWU18204.1"/>
    <property type="molecule type" value="Genomic_DNA"/>
</dbReference>
<reference evidence="3 4" key="1">
    <citation type="submission" date="2021-06" db="EMBL/GenBank/DDBJ databases">
        <title>Whole genome sequence of Paenibacillus sophorae DSM23020 for comparative genomics.</title>
        <authorList>
            <person name="Kim M.-J."/>
            <person name="Lee G."/>
            <person name="Shin J.-H."/>
        </authorList>
    </citation>
    <scope>NUCLEOTIDE SEQUENCE [LARGE SCALE GENOMIC DNA]</scope>
    <source>
        <strain evidence="3 4">DSM 23020</strain>
    </source>
</reference>
<evidence type="ECO:0000256" key="1">
    <source>
        <dbReference type="SAM" id="Coils"/>
    </source>
</evidence>
<evidence type="ECO:0000313" key="4">
    <source>
        <dbReference type="Proteomes" id="UP000683429"/>
    </source>
</evidence>
<keyword evidence="1" id="KW-0175">Coiled coil</keyword>
<dbReference type="PANTHER" id="PTHR30408">
    <property type="entry name" value="TYPE-1 RESTRICTION ENZYME ECOKI SPECIFICITY PROTEIN"/>
    <property type="match status" value="1"/>
</dbReference>
<dbReference type="GO" id="GO:0016787">
    <property type="term" value="F:hydrolase activity"/>
    <property type="evidence" value="ECO:0007669"/>
    <property type="project" value="UniProtKB-KW"/>
</dbReference>
<sequence>MFPKNGEDFPEVRFPGFTDAWEQRELGEVGDTFTGLSGKTKEDFGHGNAQFVTYVNVFGNVISDPNGVESVEIDDKQNQVKYGDVFFTTSSETPEEVGMSSVWLENTENVYLNSFCFGYRPTVEFDLYYLAFMLRSPEIRKKFMFLAQGVSRYNISKNKVMEMKVPVPELNEQRKVGTFFKELDNLITLHQRELEHLQQQKKSLLQQMFV</sequence>
<dbReference type="PANTHER" id="PTHR30408:SF12">
    <property type="entry name" value="TYPE I RESTRICTION ENZYME MJAVIII SPECIFICITY SUBUNIT"/>
    <property type="match status" value="1"/>
</dbReference>